<proteinExistence type="predicted"/>
<evidence type="ECO:0000313" key="1">
    <source>
        <dbReference type="EMBL" id="SMY01210.1"/>
    </source>
</evidence>
<protein>
    <submittedName>
        <fullName evidence="1">Uncharacterized protein</fullName>
    </submittedName>
</protein>
<name>A0A2H1KN89_BREAU</name>
<dbReference type="EMBL" id="FXYZ01000026">
    <property type="protein sequence ID" value="SMY01210.1"/>
    <property type="molecule type" value="Genomic_DNA"/>
</dbReference>
<evidence type="ECO:0000313" key="2">
    <source>
        <dbReference type="Proteomes" id="UP000234327"/>
    </source>
</evidence>
<organism evidence="1 2">
    <name type="scientific">Brevibacterium aurantiacum</name>
    <dbReference type="NCBI Taxonomy" id="273384"/>
    <lineage>
        <taxon>Bacteria</taxon>
        <taxon>Bacillati</taxon>
        <taxon>Actinomycetota</taxon>
        <taxon>Actinomycetes</taxon>
        <taxon>Micrococcales</taxon>
        <taxon>Brevibacteriaceae</taxon>
        <taxon>Brevibacterium</taxon>
    </lineage>
</organism>
<dbReference type="AlphaFoldDB" id="A0A2H1KN89"/>
<sequence>MTTTGTHSIANEYGLVDIGMAILTCECGKTFSTLFTSEPIAAASRNIADHAEHAAFMSEMDANRAIDDLAHPDCTRCTDLKESAVIHARAMGSIGCTYTDTGHSCTARRADR</sequence>
<dbReference type="RefSeq" id="WP_101598802.1">
    <property type="nucleotide sequence ID" value="NZ_FXYZ01000026.1"/>
</dbReference>
<dbReference type="Proteomes" id="UP000234327">
    <property type="component" value="Unassembled WGS sequence"/>
</dbReference>
<gene>
    <name evidence="1" type="ORF">BAURA63_03517</name>
</gene>
<accession>A0A2H1KN89</accession>
<reference evidence="1 2" key="1">
    <citation type="submission" date="2017-03" db="EMBL/GenBank/DDBJ databases">
        <authorList>
            <person name="Afonso C.L."/>
            <person name="Miller P.J."/>
            <person name="Scott M.A."/>
            <person name="Spackman E."/>
            <person name="Goraichik I."/>
            <person name="Dimitrov K.M."/>
            <person name="Suarez D.L."/>
            <person name="Swayne D.E."/>
        </authorList>
    </citation>
    <scope>NUCLEOTIDE SEQUENCE [LARGE SCALE GENOMIC DNA]</scope>
    <source>
        <strain evidence="2">6(3)</strain>
    </source>
</reference>